<keyword evidence="2" id="KW-0238">DNA-binding</keyword>
<dbReference type="InterPro" id="IPR036388">
    <property type="entry name" value="WH-like_DNA-bd_sf"/>
</dbReference>
<accession>A0AAU9VLA5</accession>
<dbReference type="SUPFAM" id="SSF46689">
    <property type="entry name" value="Homeodomain-like"/>
    <property type="match status" value="1"/>
</dbReference>
<dbReference type="Gene3D" id="3.40.50.10490">
    <property type="entry name" value="Glucose-6-phosphate isomerase like protein, domain 1"/>
    <property type="match status" value="1"/>
</dbReference>
<feature type="domain" description="HTH rpiR-type" evidence="4">
    <location>
        <begin position="1"/>
        <end position="79"/>
    </location>
</feature>
<dbReference type="GO" id="GO:0003700">
    <property type="term" value="F:DNA-binding transcription factor activity"/>
    <property type="evidence" value="ECO:0007669"/>
    <property type="project" value="InterPro"/>
</dbReference>
<gene>
    <name evidence="7" type="primary">rpiR</name>
    <name evidence="7" type="ORF">ERYAMS2_01738</name>
    <name evidence="6" type="ORF">ERYAMS_01443</name>
</gene>
<sequence>MSLQKQISIHIHSLTFMEKELLRNLLDNFESFEYRHFTIENIADRFNVSKTSVHRFTKKLGYDSFTYFKDDFFGRVVQDEVFAYTRIPYVDMLTHTYELATKTITDDIVQKMIYAKRITIYGMGMSNFLGKMFQIKLQLYGKTAEQYDDSRFMRLSARALVPIEDVLFVLSRSGRPPEIVEAVVEANLRKIDIILITEVPDSPIGMMATHIIQTSQSKDLDNDIDTRLNAHIAMDLLMARFIELREKEEVSNEEKY</sequence>
<dbReference type="InterPro" id="IPR047640">
    <property type="entry name" value="RpiR-like"/>
</dbReference>
<dbReference type="EMBL" id="OW659477">
    <property type="protein sequence ID" value="CAH2763465.1"/>
    <property type="molecule type" value="Genomic_DNA"/>
</dbReference>
<dbReference type="Proteomes" id="UP001154095">
    <property type="component" value="Chromosome"/>
</dbReference>
<dbReference type="CDD" id="cd05013">
    <property type="entry name" value="SIS_RpiR"/>
    <property type="match status" value="1"/>
</dbReference>
<dbReference type="Gene3D" id="1.10.10.10">
    <property type="entry name" value="Winged helix-like DNA-binding domain superfamily/Winged helix DNA-binding domain"/>
    <property type="match status" value="1"/>
</dbReference>
<dbReference type="RefSeq" id="WP_254006810.1">
    <property type="nucleotide sequence ID" value="NZ_OW659477.1"/>
</dbReference>
<evidence type="ECO:0000313" key="8">
    <source>
        <dbReference type="Proteomes" id="UP001154095"/>
    </source>
</evidence>
<evidence type="ECO:0000313" key="6">
    <source>
        <dbReference type="EMBL" id="CAH2763418.1"/>
    </source>
</evidence>
<dbReference type="InterPro" id="IPR009057">
    <property type="entry name" value="Homeodomain-like_sf"/>
</dbReference>
<dbReference type="InterPro" id="IPR035472">
    <property type="entry name" value="RpiR-like_SIS"/>
</dbReference>
<dbReference type="EMBL" id="OW659496">
    <property type="protein sequence ID" value="CAH2763418.1"/>
    <property type="molecule type" value="Genomic_DNA"/>
</dbReference>
<proteinExistence type="predicted"/>
<evidence type="ECO:0000259" key="4">
    <source>
        <dbReference type="PROSITE" id="PS51071"/>
    </source>
</evidence>
<name>A0AAU9VLA5_9FIRM</name>
<protein>
    <submittedName>
        <fullName evidence="7">MurR/RpiR family transcriptional regulator</fullName>
    </submittedName>
</protein>
<dbReference type="Pfam" id="PF01380">
    <property type="entry name" value="SIS"/>
    <property type="match status" value="1"/>
</dbReference>
<dbReference type="AlphaFoldDB" id="A0AAU9VLA5"/>
<dbReference type="PANTHER" id="PTHR30514:SF10">
    <property type="entry name" value="MURR_RPIR FAMILY TRANSCRIPTIONAL REGULATOR"/>
    <property type="match status" value="1"/>
</dbReference>
<evidence type="ECO:0000313" key="9">
    <source>
        <dbReference type="Proteomes" id="UP001154111"/>
    </source>
</evidence>
<evidence type="ECO:0000256" key="2">
    <source>
        <dbReference type="ARBA" id="ARBA00023125"/>
    </source>
</evidence>
<dbReference type="InterPro" id="IPR001347">
    <property type="entry name" value="SIS_dom"/>
</dbReference>
<keyword evidence="8" id="KW-1185">Reference proteome</keyword>
<dbReference type="SUPFAM" id="SSF53697">
    <property type="entry name" value="SIS domain"/>
    <property type="match status" value="1"/>
</dbReference>
<dbReference type="PANTHER" id="PTHR30514">
    <property type="entry name" value="GLUCOKINASE"/>
    <property type="match status" value="1"/>
</dbReference>
<dbReference type="GO" id="GO:1901135">
    <property type="term" value="P:carbohydrate derivative metabolic process"/>
    <property type="evidence" value="ECO:0007669"/>
    <property type="project" value="InterPro"/>
</dbReference>
<reference evidence="7" key="1">
    <citation type="submission" date="2022-04" db="EMBL/GenBank/DDBJ databases">
        <authorList>
            <person name="Forde T."/>
        </authorList>
    </citation>
    <scope>NUCLEOTIDE SEQUENCE</scope>
    <source>
        <strain evidence="7">A18Y016a</strain>
        <strain evidence="6">A18Y020d</strain>
    </source>
</reference>
<keyword evidence="3" id="KW-0804">Transcription</keyword>
<evidence type="ECO:0000256" key="1">
    <source>
        <dbReference type="ARBA" id="ARBA00023015"/>
    </source>
</evidence>
<dbReference type="PROSITE" id="PS51071">
    <property type="entry name" value="HTH_RPIR"/>
    <property type="match status" value="1"/>
</dbReference>
<dbReference type="GO" id="GO:0003677">
    <property type="term" value="F:DNA binding"/>
    <property type="evidence" value="ECO:0007669"/>
    <property type="project" value="UniProtKB-KW"/>
</dbReference>
<dbReference type="InterPro" id="IPR000281">
    <property type="entry name" value="HTH_RpiR"/>
</dbReference>
<dbReference type="InterPro" id="IPR046348">
    <property type="entry name" value="SIS_dom_sf"/>
</dbReference>
<evidence type="ECO:0000256" key="3">
    <source>
        <dbReference type="ARBA" id="ARBA00023163"/>
    </source>
</evidence>
<dbReference type="GO" id="GO:0097367">
    <property type="term" value="F:carbohydrate derivative binding"/>
    <property type="evidence" value="ECO:0007669"/>
    <property type="project" value="InterPro"/>
</dbReference>
<dbReference type="PROSITE" id="PS51464">
    <property type="entry name" value="SIS"/>
    <property type="match status" value="1"/>
</dbReference>
<keyword evidence="1" id="KW-0805">Transcription regulation</keyword>
<dbReference type="Proteomes" id="UP001154111">
    <property type="component" value="Chromosome"/>
</dbReference>
<organism evidence="7 9">
    <name type="scientific">Erysipelothrix amsterdamensis</name>
    <dbReference type="NCBI Taxonomy" id="2929157"/>
    <lineage>
        <taxon>Bacteria</taxon>
        <taxon>Bacillati</taxon>
        <taxon>Bacillota</taxon>
        <taxon>Erysipelotrichia</taxon>
        <taxon>Erysipelotrichales</taxon>
        <taxon>Erysipelotrichaceae</taxon>
        <taxon>Erysipelothrix</taxon>
    </lineage>
</organism>
<feature type="domain" description="SIS" evidence="5">
    <location>
        <begin position="108"/>
        <end position="247"/>
    </location>
</feature>
<evidence type="ECO:0000313" key="7">
    <source>
        <dbReference type="EMBL" id="CAH2763465.1"/>
    </source>
</evidence>
<dbReference type="Pfam" id="PF01418">
    <property type="entry name" value="HTH_6"/>
    <property type="match status" value="1"/>
</dbReference>
<evidence type="ECO:0000259" key="5">
    <source>
        <dbReference type="PROSITE" id="PS51464"/>
    </source>
</evidence>